<accession>A0A0C9YJ11</accession>
<organism evidence="1 2">
    <name type="scientific">Pisolithus microcarpus 441</name>
    <dbReference type="NCBI Taxonomy" id="765257"/>
    <lineage>
        <taxon>Eukaryota</taxon>
        <taxon>Fungi</taxon>
        <taxon>Dikarya</taxon>
        <taxon>Basidiomycota</taxon>
        <taxon>Agaricomycotina</taxon>
        <taxon>Agaricomycetes</taxon>
        <taxon>Agaricomycetidae</taxon>
        <taxon>Boletales</taxon>
        <taxon>Sclerodermatineae</taxon>
        <taxon>Pisolithaceae</taxon>
        <taxon>Pisolithus</taxon>
    </lineage>
</organism>
<reference evidence="2" key="2">
    <citation type="submission" date="2015-01" db="EMBL/GenBank/DDBJ databases">
        <title>Evolutionary Origins and Diversification of the Mycorrhizal Mutualists.</title>
        <authorList>
            <consortium name="DOE Joint Genome Institute"/>
            <consortium name="Mycorrhizal Genomics Consortium"/>
            <person name="Kohler A."/>
            <person name="Kuo A."/>
            <person name="Nagy L.G."/>
            <person name="Floudas D."/>
            <person name="Copeland A."/>
            <person name="Barry K.W."/>
            <person name="Cichocki N."/>
            <person name="Veneault-Fourrey C."/>
            <person name="LaButti K."/>
            <person name="Lindquist E.A."/>
            <person name="Lipzen A."/>
            <person name="Lundell T."/>
            <person name="Morin E."/>
            <person name="Murat C."/>
            <person name="Riley R."/>
            <person name="Ohm R."/>
            <person name="Sun H."/>
            <person name="Tunlid A."/>
            <person name="Henrissat B."/>
            <person name="Grigoriev I.V."/>
            <person name="Hibbett D.S."/>
            <person name="Martin F."/>
        </authorList>
    </citation>
    <scope>NUCLEOTIDE SEQUENCE [LARGE SCALE GENOMIC DNA]</scope>
    <source>
        <strain evidence="2">441</strain>
    </source>
</reference>
<evidence type="ECO:0008006" key="3">
    <source>
        <dbReference type="Google" id="ProtNLM"/>
    </source>
</evidence>
<protein>
    <recommendedName>
        <fullName evidence="3">Protein transport protein SEC23</fullName>
    </recommendedName>
</protein>
<gene>
    <name evidence="1" type="ORF">PISMIDRAFT_17743</name>
</gene>
<evidence type="ECO:0000313" key="1">
    <source>
        <dbReference type="EMBL" id="KIK13784.1"/>
    </source>
</evidence>
<keyword evidence="2" id="KW-1185">Reference proteome</keyword>
<sequence>MTSQVAPHPTALVHLHLEGLAQDIGHSQVAMLHSFLQAYFPQGDYNFSQLPFNLGTPESMDAYDKAASDLANTLSAYSKVVLFLTTHSDEDRGDLFTGYINKKPVASEVFPFLQLLLKPLSKIVNGADIIFYVCGSVVTNPQSFNGVKEVAQQ</sequence>
<dbReference type="OrthoDB" id="2678547at2759"/>
<dbReference type="AlphaFoldDB" id="A0A0C9YJ11"/>
<evidence type="ECO:0000313" key="2">
    <source>
        <dbReference type="Proteomes" id="UP000054018"/>
    </source>
</evidence>
<reference evidence="1 2" key="1">
    <citation type="submission" date="2014-04" db="EMBL/GenBank/DDBJ databases">
        <authorList>
            <consortium name="DOE Joint Genome Institute"/>
            <person name="Kuo A."/>
            <person name="Kohler A."/>
            <person name="Costa M.D."/>
            <person name="Nagy L.G."/>
            <person name="Floudas D."/>
            <person name="Copeland A."/>
            <person name="Barry K.W."/>
            <person name="Cichocki N."/>
            <person name="Veneault-Fourrey C."/>
            <person name="LaButti K."/>
            <person name="Lindquist E.A."/>
            <person name="Lipzen A."/>
            <person name="Lundell T."/>
            <person name="Morin E."/>
            <person name="Murat C."/>
            <person name="Sun H."/>
            <person name="Tunlid A."/>
            <person name="Henrissat B."/>
            <person name="Grigoriev I.V."/>
            <person name="Hibbett D.S."/>
            <person name="Martin F."/>
            <person name="Nordberg H.P."/>
            <person name="Cantor M.N."/>
            <person name="Hua S.X."/>
        </authorList>
    </citation>
    <scope>NUCLEOTIDE SEQUENCE [LARGE SCALE GENOMIC DNA]</scope>
    <source>
        <strain evidence="1 2">441</strain>
    </source>
</reference>
<dbReference type="HOGENOM" id="CLU_114642_0_0_1"/>
<proteinExistence type="predicted"/>
<dbReference type="Proteomes" id="UP000054018">
    <property type="component" value="Unassembled WGS sequence"/>
</dbReference>
<dbReference type="STRING" id="765257.A0A0C9YJ11"/>
<name>A0A0C9YJ11_9AGAM</name>
<dbReference type="EMBL" id="KN833974">
    <property type="protein sequence ID" value="KIK13784.1"/>
    <property type="molecule type" value="Genomic_DNA"/>
</dbReference>